<dbReference type="GO" id="GO:0005856">
    <property type="term" value="C:cytoskeleton"/>
    <property type="evidence" value="ECO:0007669"/>
    <property type="project" value="UniProtKB-SubCell"/>
</dbReference>
<dbReference type="InterPro" id="IPR038386">
    <property type="entry name" value="Beta-thymosin_sf"/>
</dbReference>
<evidence type="ECO:0000256" key="5">
    <source>
        <dbReference type="SAM" id="MobiDB-lite"/>
    </source>
</evidence>
<organism evidence="6 7">
    <name type="scientific">Hippocampus comes</name>
    <name type="common">Tiger tail seahorse</name>
    <dbReference type="NCBI Taxonomy" id="109280"/>
    <lineage>
        <taxon>Eukaryota</taxon>
        <taxon>Metazoa</taxon>
        <taxon>Chordata</taxon>
        <taxon>Craniata</taxon>
        <taxon>Vertebrata</taxon>
        <taxon>Euteleostomi</taxon>
        <taxon>Actinopterygii</taxon>
        <taxon>Neopterygii</taxon>
        <taxon>Teleostei</taxon>
        <taxon>Neoteleostei</taxon>
        <taxon>Acanthomorphata</taxon>
        <taxon>Syngnathiaria</taxon>
        <taxon>Syngnathiformes</taxon>
        <taxon>Syngnathoidei</taxon>
        <taxon>Syngnathidae</taxon>
        <taxon>Hippocampus</taxon>
    </lineage>
</organism>
<accession>A0A3Q2XC28</accession>
<name>A0A3Q2XC28_HIPCM</name>
<sequence>KHDAPDLKYEFNMKKLRKTKTEEKNTLPTKEGKCQVGGRHTPAYHAHSTPVYNPLMRLSVLYQFFISGCLSF</sequence>
<keyword evidence="4" id="KW-0206">Cytoskeleton</keyword>
<dbReference type="GO" id="GO:0003785">
    <property type="term" value="F:actin monomer binding"/>
    <property type="evidence" value="ECO:0007669"/>
    <property type="project" value="InterPro"/>
</dbReference>
<dbReference type="Ensembl" id="ENSHCOT00000011393.1">
    <property type="protein sequence ID" value="ENSHCOP00000001860.1"/>
    <property type="gene ID" value="ENSHCOG00000002893.1"/>
</dbReference>
<comment type="similarity">
    <text evidence="2">Belongs to the thymosin beta family.</text>
</comment>
<reference evidence="6" key="1">
    <citation type="submission" date="2025-08" db="UniProtKB">
        <authorList>
            <consortium name="Ensembl"/>
        </authorList>
    </citation>
    <scope>IDENTIFICATION</scope>
</reference>
<dbReference type="AlphaFoldDB" id="A0A3Q2XC28"/>
<proteinExistence type="inferred from homology"/>
<dbReference type="Gene3D" id="1.20.5.520">
    <property type="entry name" value="Single helix bin"/>
    <property type="match status" value="1"/>
</dbReference>
<reference evidence="6" key="2">
    <citation type="submission" date="2025-09" db="UniProtKB">
        <authorList>
            <consortium name="Ensembl"/>
        </authorList>
    </citation>
    <scope>IDENTIFICATION</scope>
</reference>
<feature type="compositionally biased region" description="Basic and acidic residues" evidence="5">
    <location>
        <begin position="21"/>
        <end position="33"/>
    </location>
</feature>
<dbReference type="InterPro" id="IPR001152">
    <property type="entry name" value="Beta-thymosin"/>
</dbReference>
<feature type="region of interest" description="Disordered" evidence="5">
    <location>
        <begin position="21"/>
        <end position="40"/>
    </location>
</feature>
<evidence type="ECO:0000256" key="4">
    <source>
        <dbReference type="ARBA" id="ARBA00023212"/>
    </source>
</evidence>
<protein>
    <submittedName>
        <fullName evidence="6">Uncharacterized protein</fullName>
    </submittedName>
</protein>
<keyword evidence="3" id="KW-0963">Cytoplasm</keyword>
<dbReference type="GO" id="GO:0007015">
    <property type="term" value="P:actin filament organization"/>
    <property type="evidence" value="ECO:0007669"/>
    <property type="project" value="InterPro"/>
</dbReference>
<evidence type="ECO:0000256" key="2">
    <source>
        <dbReference type="ARBA" id="ARBA00009511"/>
    </source>
</evidence>
<evidence type="ECO:0000313" key="7">
    <source>
        <dbReference type="Proteomes" id="UP000264820"/>
    </source>
</evidence>
<keyword evidence="7" id="KW-1185">Reference proteome</keyword>
<comment type="subcellular location">
    <subcellularLocation>
        <location evidence="1">Cytoplasm</location>
        <location evidence="1">Cytoskeleton</location>
    </subcellularLocation>
</comment>
<evidence type="ECO:0000256" key="3">
    <source>
        <dbReference type="ARBA" id="ARBA00022490"/>
    </source>
</evidence>
<dbReference type="Pfam" id="PF01290">
    <property type="entry name" value="Thymosin"/>
    <property type="match status" value="1"/>
</dbReference>
<evidence type="ECO:0000256" key="1">
    <source>
        <dbReference type="ARBA" id="ARBA00004245"/>
    </source>
</evidence>
<dbReference type="Proteomes" id="UP000264820">
    <property type="component" value="Unplaced"/>
</dbReference>
<evidence type="ECO:0000313" key="6">
    <source>
        <dbReference type="Ensembl" id="ENSHCOP00000001860.1"/>
    </source>
</evidence>